<reference evidence="8" key="1">
    <citation type="journal article" date="2019" name="Int. J. Syst. Evol. Microbiol.">
        <title>The Global Catalogue of Microorganisms (GCM) 10K type strain sequencing project: providing services to taxonomists for standard genome sequencing and annotation.</title>
        <authorList>
            <consortium name="The Broad Institute Genomics Platform"/>
            <consortium name="The Broad Institute Genome Sequencing Center for Infectious Disease"/>
            <person name="Wu L."/>
            <person name="Ma J."/>
        </authorList>
    </citation>
    <scope>NUCLEOTIDE SEQUENCE [LARGE SCALE GENOMIC DNA]</scope>
    <source>
        <strain evidence="8">CCUG 49339</strain>
    </source>
</reference>
<dbReference type="PANTHER" id="PTHR46098:SF1">
    <property type="entry name" value="TRNA (CYTOSINE(38)-C(5))-METHYLTRANSFERASE"/>
    <property type="match status" value="1"/>
</dbReference>
<keyword evidence="2 6" id="KW-0489">Methyltransferase</keyword>
<dbReference type="GO" id="GO:0003886">
    <property type="term" value="F:DNA (cytosine-5-)-methyltransferase activity"/>
    <property type="evidence" value="ECO:0007669"/>
    <property type="project" value="UniProtKB-EC"/>
</dbReference>
<dbReference type="PANTHER" id="PTHR46098">
    <property type="entry name" value="TRNA (CYTOSINE(38)-C(5))-METHYLTRANSFERASE"/>
    <property type="match status" value="1"/>
</dbReference>
<gene>
    <name evidence="7" type="ORF">ACFSCX_06370</name>
</gene>
<keyword evidence="4 6" id="KW-0949">S-adenosyl-L-methionine</keyword>
<name>A0ABW4LLX2_9BACI</name>
<organism evidence="7 8">
    <name type="scientific">Bacillus salitolerans</name>
    <dbReference type="NCBI Taxonomy" id="1437434"/>
    <lineage>
        <taxon>Bacteria</taxon>
        <taxon>Bacillati</taxon>
        <taxon>Bacillota</taxon>
        <taxon>Bacilli</taxon>
        <taxon>Bacillales</taxon>
        <taxon>Bacillaceae</taxon>
        <taxon>Bacillus</taxon>
    </lineage>
</organism>
<proteinExistence type="inferred from homology"/>
<evidence type="ECO:0000256" key="4">
    <source>
        <dbReference type="ARBA" id="ARBA00022691"/>
    </source>
</evidence>
<dbReference type="Proteomes" id="UP001597214">
    <property type="component" value="Unassembled WGS sequence"/>
</dbReference>
<evidence type="ECO:0000256" key="2">
    <source>
        <dbReference type="ARBA" id="ARBA00022603"/>
    </source>
</evidence>
<comment type="similarity">
    <text evidence="6">Belongs to the class I-like SAM-binding methyltransferase superfamily. C5-methyltransferase family.</text>
</comment>
<keyword evidence="3 6" id="KW-0808">Transferase</keyword>
<sequence>MKPLLRKTYAKRMKNGKSGIWLHHLVCETAGLVEKQPVYVSVRENEIVLQNNPIDEHDHIIHVVGRESKTSKKVRPLIDTAGDRYESILSLTDKVEIIVQKQGDLSQIIVRPLQFRLMETETLESLNDERIRVVSAFAGCGVGTSALMSTGFFTPVMEIEYEDDSAEVLKHNYPHSLLYNGDAKDCHGVMKADVCLVTAPCNESSSLGFQAGNVINSLAIATAKIIRSSQADVVFFENVPQWYKTDEWLLLKDLLKDDYPFFTQKQLEAWDFGSVATRKRTYCIAFKEEEMFANFQWPKVPNLRRRKLKDFLDGKHVQHEWKSLETWMTNFQDRGSSWKDRSLDKTFVDEEVKEIQCIPRRYRGQSASSTYILSEDKTSWRFLSIDEIRRILGVPSWFEFPEHTPMTRIYEMLGQSVSCQVISAIGNKIAECFVRKSFQKVSELVATVKDKISEAVQENDNGQLQLVI</sequence>
<dbReference type="EC" id="2.1.1.37" evidence="1"/>
<feature type="active site" evidence="6">
    <location>
        <position position="201"/>
    </location>
</feature>
<evidence type="ECO:0000256" key="5">
    <source>
        <dbReference type="ARBA" id="ARBA00022747"/>
    </source>
</evidence>
<dbReference type="InterPro" id="IPR029063">
    <property type="entry name" value="SAM-dependent_MTases_sf"/>
</dbReference>
<keyword evidence="8" id="KW-1185">Reference proteome</keyword>
<evidence type="ECO:0000256" key="6">
    <source>
        <dbReference type="PROSITE-ProRule" id="PRU01016"/>
    </source>
</evidence>
<accession>A0ABW4LLX2</accession>
<protein>
    <recommendedName>
        <fullName evidence="1">DNA (cytosine-5-)-methyltransferase</fullName>
        <ecNumber evidence="1">2.1.1.37</ecNumber>
    </recommendedName>
</protein>
<dbReference type="PROSITE" id="PS51679">
    <property type="entry name" value="SAM_MT_C5"/>
    <property type="match status" value="1"/>
</dbReference>
<keyword evidence="5" id="KW-0680">Restriction system</keyword>
<evidence type="ECO:0000313" key="8">
    <source>
        <dbReference type="Proteomes" id="UP001597214"/>
    </source>
</evidence>
<dbReference type="Pfam" id="PF00145">
    <property type="entry name" value="DNA_methylase"/>
    <property type="match status" value="1"/>
</dbReference>
<evidence type="ECO:0000313" key="7">
    <source>
        <dbReference type="EMBL" id="MFD1736187.1"/>
    </source>
</evidence>
<dbReference type="InterPro" id="IPR050750">
    <property type="entry name" value="C5-MTase"/>
</dbReference>
<dbReference type="Gene3D" id="3.90.120.10">
    <property type="entry name" value="DNA Methylase, subunit A, domain 2"/>
    <property type="match status" value="1"/>
</dbReference>
<evidence type="ECO:0000256" key="1">
    <source>
        <dbReference type="ARBA" id="ARBA00011975"/>
    </source>
</evidence>
<dbReference type="GO" id="GO:0032259">
    <property type="term" value="P:methylation"/>
    <property type="evidence" value="ECO:0007669"/>
    <property type="project" value="UniProtKB-KW"/>
</dbReference>
<dbReference type="SUPFAM" id="SSF53335">
    <property type="entry name" value="S-adenosyl-L-methionine-dependent methyltransferases"/>
    <property type="match status" value="1"/>
</dbReference>
<dbReference type="Gene3D" id="3.40.50.150">
    <property type="entry name" value="Vaccinia Virus protein VP39"/>
    <property type="match status" value="1"/>
</dbReference>
<evidence type="ECO:0000256" key="3">
    <source>
        <dbReference type="ARBA" id="ARBA00022679"/>
    </source>
</evidence>
<dbReference type="RefSeq" id="WP_377927334.1">
    <property type="nucleotide sequence ID" value="NZ_JBHUEM010000005.1"/>
</dbReference>
<dbReference type="EMBL" id="JBHUEM010000005">
    <property type="protein sequence ID" value="MFD1736187.1"/>
    <property type="molecule type" value="Genomic_DNA"/>
</dbReference>
<dbReference type="InterPro" id="IPR001525">
    <property type="entry name" value="C5_MeTfrase"/>
</dbReference>
<comment type="caution">
    <text evidence="7">The sequence shown here is derived from an EMBL/GenBank/DDBJ whole genome shotgun (WGS) entry which is preliminary data.</text>
</comment>